<evidence type="ECO:0000259" key="5">
    <source>
        <dbReference type="Pfam" id="PF04198"/>
    </source>
</evidence>
<keyword evidence="3 6" id="KW-0238">DNA-binding</keyword>
<evidence type="ECO:0000256" key="4">
    <source>
        <dbReference type="ARBA" id="ARBA00023163"/>
    </source>
</evidence>
<dbReference type="PANTHER" id="PTHR34294">
    <property type="entry name" value="TRANSCRIPTIONAL REGULATOR-RELATED"/>
    <property type="match status" value="1"/>
</dbReference>
<accession>A0ABQ0WWK3</accession>
<gene>
    <name evidence="6" type="primary">deoR_2</name>
    <name evidence="6" type="ORF">LZY01_14270</name>
</gene>
<dbReference type="Pfam" id="PF04198">
    <property type="entry name" value="Sugar-bind"/>
    <property type="match status" value="1"/>
</dbReference>
<keyword evidence="4" id="KW-0804">Transcription</keyword>
<dbReference type="InterPro" id="IPR036388">
    <property type="entry name" value="WH-like_DNA-bd_sf"/>
</dbReference>
<evidence type="ECO:0000256" key="2">
    <source>
        <dbReference type="ARBA" id="ARBA00023015"/>
    </source>
</evidence>
<dbReference type="Gene3D" id="1.10.10.10">
    <property type="entry name" value="Winged helix-like DNA-binding domain superfamily/Winged helix DNA-binding domain"/>
    <property type="match status" value="1"/>
</dbReference>
<comment type="similarity">
    <text evidence="1">Belongs to the SorC transcriptional regulatory family.</text>
</comment>
<dbReference type="GO" id="GO:0003677">
    <property type="term" value="F:DNA binding"/>
    <property type="evidence" value="ECO:0007669"/>
    <property type="project" value="UniProtKB-KW"/>
</dbReference>
<organism evidence="6 7">
    <name type="scientific">Levilactobacillus zymae</name>
    <dbReference type="NCBI Taxonomy" id="267363"/>
    <lineage>
        <taxon>Bacteria</taxon>
        <taxon>Bacillati</taxon>
        <taxon>Bacillota</taxon>
        <taxon>Bacilli</taxon>
        <taxon>Lactobacillales</taxon>
        <taxon>Lactobacillaceae</taxon>
        <taxon>Levilactobacillus</taxon>
    </lineage>
</organism>
<dbReference type="Proteomes" id="UP000321794">
    <property type="component" value="Unassembled WGS sequence"/>
</dbReference>
<dbReference type="InterPro" id="IPR037171">
    <property type="entry name" value="NagB/RpiA_transferase-like"/>
</dbReference>
<comment type="caution">
    <text evidence="6">The sequence shown here is derived from an EMBL/GenBank/DDBJ whole genome shotgun (WGS) entry which is preliminary data.</text>
</comment>
<proteinExistence type="inferred from homology"/>
<keyword evidence="2" id="KW-0805">Transcription regulation</keyword>
<evidence type="ECO:0000313" key="7">
    <source>
        <dbReference type="Proteomes" id="UP000321794"/>
    </source>
</evidence>
<reference evidence="6 7" key="1">
    <citation type="submission" date="2019-07" db="EMBL/GenBank/DDBJ databases">
        <title>Whole genome shotgun sequence of Lactobacillus zymae NBRC 107157.</title>
        <authorList>
            <person name="Hosoyama A."/>
            <person name="Uohara A."/>
            <person name="Ohji S."/>
            <person name="Ichikawa N."/>
        </authorList>
    </citation>
    <scope>NUCLEOTIDE SEQUENCE [LARGE SCALE GENOMIC DNA]</scope>
    <source>
        <strain evidence="6 7">NBRC 107157</strain>
    </source>
</reference>
<name>A0ABQ0WWK3_9LACO</name>
<keyword evidence="7" id="KW-1185">Reference proteome</keyword>
<sequence length="314" mass="34399">MMLSQKQTERLLAVSRYYYQDNLSQVEIAKKMNLSRPTVAKSLQLARETGIVTVQINDPFTDSARLQQALKDHYHLKDVVVAQQVNHDEAGIRDHLGAVAADYLDTIVTDGLTIGLNWGHTMLAVAQHLHASQAQNVQLVQLKGSLTNSAETNYSAEITQQFNQAFHTQAQLLPLPLVFDDARVKAAALRDPFIHQVIQTGTNADIALFTVGTTRADALLFRSGYLTAPQIQRLQREAAGDILSHYITPTGAIADPELDQRTVALPLDQLGRQKYAVLIAGGEAKLRAIHAALLGGYANVLIVDQAVAKQLLEL</sequence>
<feature type="domain" description="Sugar-binding" evidence="5">
    <location>
        <begin position="59"/>
        <end position="313"/>
    </location>
</feature>
<protein>
    <submittedName>
        <fullName evidence="6">DNA-binding transcriptional regulator</fullName>
    </submittedName>
</protein>
<dbReference type="SUPFAM" id="SSF100950">
    <property type="entry name" value="NagB/RpiA/CoA transferase-like"/>
    <property type="match status" value="1"/>
</dbReference>
<dbReference type="PANTHER" id="PTHR34294:SF1">
    <property type="entry name" value="TRANSCRIPTIONAL REGULATOR LSRR"/>
    <property type="match status" value="1"/>
</dbReference>
<dbReference type="EMBL" id="BJZK01000016">
    <property type="protein sequence ID" value="GEO72259.1"/>
    <property type="molecule type" value="Genomic_DNA"/>
</dbReference>
<dbReference type="InterPro" id="IPR007324">
    <property type="entry name" value="Sugar-bd_dom_put"/>
</dbReference>
<dbReference type="Gene3D" id="3.40.50.1360">
    <property type="match status" value="1"/>
</dbReference>
<evidence type="ECO:0000256" key="1">
    <source>
        <dbReference type="ARBA" id="ARBA00010466"/>
    </source>
</evidence>
<evidence type="ECO:0000313" key="6">
    <source>
        <dbReference type="EMBL" id="GEO72259.1"/>
    </source>
</evidence>
<evidence type="ECO:0000256" key="3">
    <source>
        <dbReference type="ARBA" id="ARBA00023125"/>
    </source>
</evidence>
<dbReference type="InterPro" id="IPR051054">
    <property type="entry name" value="SorC_transcr_regulators"/>
</dbReference>